<dbReference type="Gene3D" id="3.40.50.10480">
    <property type="entry name" value="Probable brix-domain ribosomal biogenesis protein"/>
    <property type="match status" value="1"/>
</dbReference>
<protein>
    <recommendedName>
        <fullName evidence="1">Brix domain-containing protein</fullName>
    </recommendedName>
</protein>
<organism evidence="2 3">
    <name type="scientific">Sulfuracidifex metallicus DSM 6482 = JCM 9184</name>
    <dbReference type="NCBI Taxonomy" id="523847"/>
    <lineage>
        <taxon>Archaea</taxon>
        <taxon>Thermoproteota</taxon>
        <taxon>Thermoprotei</taxon>
        <taxon>Sulfolobales</taxon>
        <taxon>Sulfolobaceae</taxon>
        <taxon>Sulfuracidifex</taxon>
    </lineage>
</organism>
<proteinExistence type="predicted"/>
<dbReference type="PROSITE" id="PS50833">
    <property type="entry name" value="BRIX"/>
    <property type="match status" value="1"/>
</dbReference>
<keyword evidence="3" id="KW-1185">Reference proteome</keyword>
<dbReference type="AlphaFoldDB" id="A0A6A9QN01"/>
<evidence type="ECO:0000313" key="2">
    <source>
        <dbReference type="EMBL" id="MUN28571.1"/>
    </source>
</evidence>
<dbReference type="GO" id="GO:0019843">
    <property type="term" value="F:rRNA binding"/>
    <property type="evidence" value="ECO:0007669"/>
    <property type="project" value="InterPro"/>
</dbReference>
<feature type="domain" description="Brix" evidence="1">
    <location>
        <begin position="6"/>
        <end position="170"/>
    </location>
</feature>
<comment type="caution">
    <text evidence="2">The sequence shown here is derived from an EMBL/GenBank/DDBJ whole genome shotgun (WGS) entry which is preliminary data.</text>
</comment>
<dbReference type="EMBL" id="WGGD01000005">
    <property type="protein sequence ID" value="MUN28571.1"/>
    <property type="molecule type" value="Genomic_DNA"/>
</dbReference>
<dbReference type="InterPro" id="IPR007109">
    <property type="entry name" value="Brix"/>
</dbReference>
<dbReference type="GO" id="GO:0006364">
    <property type="term" value="P:rRNA processing"/>
    <property type="evidence" value="ECO:0007669"/>
    <property type="project" value="InterPro"/>
</dbReference>
<dbReference type="Proteomes" id="UP000470772">
    <property type="component" value="Unassembled WGS sequence"/>
</dbReference>
<dbReference type="RefSeq" id="WP_083476980.1">
    <property type="nucleotide sequence ID" value="NZ_WGGD01000005.1"/>
</dbReference>
<sequence length="170" mass="19623">MLTRRIRVVFTSSRDAGSRVRSLENYFYSIFSDSVKLNRGRASLESILTTAQRLNSDFLCIIESRNGNPSTIKLFSLSTFQLKYAFEIRGLSLYSDKGIPHKFQFSRPYLNYVETACEQVKWFLIDLGAIINERGKIKVNIKQEEKNCRVIFSSGQEIILSLLLHNILEQ</sequence>
<accession>A0A6A9QN01</accession>
<evidence type="ECO:0000313" key="3">
    <source>
        <dbReference type="Proteomes" id="UP000470772"/>
    </source>
</evidence>
<gene>
    <name evidence="2" type="ORF">GC250_03700</name>
</gene>
<dbReference type="SUPFAM" id="SSF52954">
    <property type="entry name" value="Class II aaRS ABD-related"/>
    <property type="match status" value="1"/>
</dbReference>
<name>A0A6A9QN01_SULME</name>
<evidence type="ECO:0000259" key="1">
    <source>
        <dbReference type="PROSITE" id="PS50833"/>
    </source>
</evidence>
<reference evidence="2 3" key="1">
    <citation type="submission" date="2019-10" db="EMBL/GenBank/DDBJ databases">
        <title>Sequencing and Assembly of Multiple Reported Metal-Biooxidizing Members of the Extremely Thermoacidophilic Archaeal Family Sulfolobaceae.</title>
        <authorList>
            <person name="Counts J.A."/>
            <person name="Kelly R.M."/>
        </authorList>
    </citation>
    <scope>NUCLEOTIDE SEQUENCE [LARGE SCALE GENOMIC DNA]</scope>
    <source>
        <strain evidence="2 3">DSM 6482</strain>
    </source>
</reference>